<dbReference type="CDD" id="cd18578">
    <property type="entry name" value="ABC_6TM_Pgp_ABCB1_D2_like"/>
    <property type="match status" value="1"/>
</dbReference>
<feature type="transmembrane region" description="Helical" evidence="9">
    <location>
        <begin position="343"/>
        <end position="367"/>
    </location>
</feature>
<dbReference type="InterPro" id="IPR039421">
    <property type="entry name" value="Type_1_exporter"/>
</dbReference>
<dbReference type="Gene3D" id="1.20.1560.10">
    <property type="entry name" value="ABC transporter type 1, transmembrane domain"/>
    <property type="match status" value="2"/>
</dbReference>
<dbReference type="SUPFAM" id="SSF52540">
    <property type="entry name" value="P-loop containing nucleoside triphosphate hydrolases"/>
    <property type="match status" value="2"/>
</dbReference>
<feature type="domain" description="ABC transmembrane type-1" evidence="11">
    <location>
        <begin position="84"/>
        <end position="372"/>
    </location>
</feature>
<comment type="subcellular location">
    <subcellularLocation>
        <location evidence="1">Membrane</location>
        <topology evidence="1">Multi-pass membrane protein</topology>
    </subcellularLocation>
</comment>
<evidence type="ECO:0000256" key="8">
    <source>
        <dbReference type="SAM" id="MobiDB-lite"/>
    </source>
</evidence>
<evidence type="ECO:0000256" key="2">
    <source>
        <dbReference type="ARBA" id="ARBA00007577"/>
    </source>
</evidence>
<comment type="similarity">
    <text evidence="2">Belongs to the ABC transporter superfamily. ABCB family. Multidrug resistance exporter (TC 3.A.1.201) subfamily.</text>
</comment>
<feature type="region of interest" description="Disordered" evidence="8">
    <location>
        <begin position="615"/>
        <end position="640"/>
    </location>
</feature>
<feature type="transmembrane region" description="Helical" evidence="9">
    <location>
        <begin position="202"/>
        <end position="222"/>
    </location>
</feature>
<dbReference type="InterPro" id="IPR036640">
    <property type="entry name" value="ABC1_TM_sf"/>
</dbReference>
<dbReference type="PROSITE" id="PS50893">
    <property type="entry name" value="ABC_TRANSPORTER_2"/>
    <property type="match status" value="2"/>
</dbReference>
<evidence type="ECO:0000256" key="4">
    <source>
        <dbReference type="ARBA" id="ARBA00022741"/>
    </source>
</evidence>
<feature type="transmembrane region" description="Helical" evidence="9">
    <location>
        <begin position="794"/>
        <end position="816"/>
    </location>
</feature>
<feature type="transmembrane region" description="Helical" evidence="9">
    <location>
        <begin position="721"/>
        <end position="748"/>
    </location>
</feature>
<dbReference type="PANTHER" id="PTHR43394">
    <property type="entry name" value="ATP-DEPENDENT PERMEASE MDL1, MITOCHONDRIAL"/>
    <property type="match status" value="1"/>
</dbReference>
<evidence type="ECO:0000313" key="12">
    <source>
        <dbReference type="EMBL" id="KAK3049155.1"/>
    </source>
</evidence>
<dbReference type="InterPro" id="IPR003593">
    <property type="entry name" value="AAA+_ATPase"/>
</dbReference>
<keyword evidence="4" id="KW-0547">Nucleotide-binding</keyword>
<evidence type="ECO:0000256" key="1">
    <source>
        <dbReference type="ARBA" id="ARBA00004141"/>
    </source>
</evidence>
<reference evidence="12" key="1">
    <citation type="submission" date="2023-04" db="EMBL/GenBank/DDBJ databases">
        <title>Black Yeasts Isolated from many extreme environments.</title>
        <authorList>
            <person name="Coleine C."/>
            <person name="Stajich J.E."/>
            <person name="Selbmann L."/>
        </authorList>
    </citation>
    <scope>NUCLEOTIDE SEQUENCE</scope>
    <source>
        <strain evidence="12">CCFEE 5312</strain>
    </source>
</reference>
<dbReference type="SMART" id="SM00382">
    <property type="entry name" value="AAA"/>
    <property type="match status" value="2"/>
</dbReference>
<keyword evidence="6 9" id="KW-1133">Transmembrane helix</keyword>
<evidence type="ECO:0000256" key="9">
    <source>
        <dbReference type="SAM" id="Phobius"/>
    </source>
</evidence>
<dbReference type="PROSITE" id="PS50929">
    <property type="entry name" value="ABC_TM1F"/>
    <property type="match status" value="2"/>
</dbReference>
<dbReference type="CDD" id="cd18577">
    <property type="entry name" value="ABC_6TM_Pgp_ABCB1_D1_like"/>
    <property type="match status" value="1"/>
</dbReference>
<dbReference type="Gene3D" id="3.40.50.300">
    <property type="entry name" value="P-loop containing nucleotide triphosphate hydrolases"/>
    <property type="match status" value="3"/>
</dbReference>
<feature type="transmembrane region" description="Helical" evidence="9">
    <location>
        <begin position="822"/>
        <end position="843"/>
    </location>
</feature>
<name>A0AAJ0GBS0_9PEZI</name>
<dbReference type="EMBL" id="JAWDJX010000042">
    <property type="protein sequence ID" value="KAK3049155.1"/>
    <property type="molecule type" value="Genomic_DNA"/>
</dbReference>
<feature type="transmembrane region" description="Helical" evidence="9">
    <location>
        <begin position="905"/>
        <end position="928"/>
    </location>
</feature>
<feature type="compositionally biased region" description="Basic and acidic residues" evidence="8">
    <location>
        <begin position="628"/>
        <end position="639"/>
    </location>
</feature>
<dbReference type="Pfam" id="PF00664">
    <property type="entry name" value="ABC_membrane"/>
    <property type="match status" value="2"/>
</dbReference>
<feature type="transmembrane region" description="Helical" evidence="9">
    <location>
        <begin position="309"/>
        <end position="331"/>
    </location>
</feature>
<evidence type="ECO:0000256" key="5">
    <source>
        <dbReference type="ARBA" id="ARBA00022840"/>
    </source>
</evidence>
<evidence type="ECO:0000256" key="7">
    <source>
        <dbReference type="ARBA" id="ARBA00023136"/>
    </source>
</evidence>
<protein>
    <submittedName>
        <fullName evidence="12">Uncharacterized protein</fullName>
    </submittedName>
</protein>
<feature type="compositionally biased region" description="Polar residues" evidence="8">
    <location>
        <begin position="615"/>
        <end position="627"/>
    </location>
</feature>
<dbReference type="FunFam" id="3.40.50.300:FF:000913">
    <property type="entry name" value="ABC multidrug transporter SitT"/>
    <property type="match status" value="1"/>
</dbReference>
<feature type="domain" description="ABC transmembrane type-1" evidence="11">
    <location>
        <begin position="682"/>
        <end position="969"/>
    </location>
</feature>
<dbReference type="SUPFAM" id="SSF90123">
    <property type="entry name" value="ABC transporter transmembrane region"/>
    <property type="match status" value="2"/>
</dbReference>
<feature type="compositionally biased region" description="Basic and acidic residues" evidence="8">
    <location>
        <begin position="10"/>
        <end position="26"/>
    </location>
</feature>
<dbReference type="InterPro" id="IPR027417">
    <property type="entry name" value="P-loop_NTPase"/>
</dbReference>
<evidence type="ECO:0000259" key="10">
    <source>
        <dbReference type="PROSITE" id="PS50893"/>
    </source>
</evidence>
<feature type="region of interest" description="Disordered" evidence="8">
    <location>
        <begin position="1"/>
        <end position="38"/>
    </location>
</feature>
<organism evidence="12 13">
    <name type="scientific">Extremus antarcticus</name>
    <dbReference type="NCBI Taxonomy" id="702011"/>
    <lineage>
        <taxon>Eukaryota</taxon>
        <taxon>Fungi</taxon>
        <taxon>Dikarya</taxon>
        <taxon>Ascomycota</taxon>
        <taxon>Pezizomycotina</taxon>
        <taxon>Dothideomycetes</taxon>
        <taxon>Dothideomycetidae</taxon>
        <taxon>Mycosphaerellales</taxon>
        <taxon>Extremaceae</taxon>
        <taxon>Extremus</taxon>
    </lineage>
</organism>
<keyword evidence="3 9" id="KW-0812">Transmembrane</keyword>
<feature type="transmembrane region" description="Helical" evidence="9">
    <location>
        <begin position="679"/>
        <end position="701"/>
    </location>
</feature>
<evidence type="ECO:0000259" key="11">
    <source>
        <dbReference type="PROSITE" id="PS50929"/>
    </source>
</evidence>
<dbReference type="Proteomes" id="UP001271007">
    <property type="component" value="Unassembled WGS sequence"/>
</dbReference>
<feature type="domain" description="ABC transporter" evidence="10">
    <location>
        <begin position="409"/>
        <end position="612"/>
    </location>
</feature>
<keyword evidence="7 9" id="KW-0472">Membrane</keyword>
<dbReference type="Pfam" id="PF00005">
    <property type="entry name" value="ABC_tran"/>
    <property type="match status" value="2"/>
</dbReference>
<evidence type="ECO:0000256" key="6">
    <source>
        <dbReference type="ARBA" id="ARBA00022989"/>
    </source>
</evidence>
<dbReference type="GO" id="GO:0016887">
    <property type="term" value="F:ATP hydrolysis activity"/>
    <property type="evidence" value="ECO:0007669"/>
    <property type="project" value="InterPro"/>
</dbReference>
<evidence type="ECO:0000256" key="3">
    <source>
        <dbReference type="ARBA" id="ARBA00022692"/>
    </source>
</evidence>
<dbReference type="GO" id="GO:0015421">
    <property type="term" value="F:ABC-type oligopeptide transporter activity"/>
    <property type="evidence" value="ECO:0007669"/>
    <property type="project" value="TreeGrafter"/>
</dbReference>
<feature type="domain" description="ABC transporter" evidence="10">
    <location>
        <begin position="1018"/>
        <end position="1255"/>
    </location>
</feature>
<keyword evidence="13" id="KW-1185">Reference proteome</keyword>
<dbReference type="InterPro" id="IPR011527">
    <property type="entry name" value="ABC1_TM_dom"/>
</dbReference>
<sequence length="1259" mass="135979">MSRTSSADFDNTRVRHSSLGEERTTGLEDTTFNPGPPRPWHAPMTAMSLKLWRQLLGLNPFKTSYVGLFRTLDNPLDQAIAYCGAVCAIAAGVPLPIIGVIFGRIIEAFPPDEDELQKRIEQLLGVAVAYFIVTEAYTTCFARTGERIGIHLRERLLETLLYVDQAYLDVEDLDYNSLLRDSIDTIQVGCSEKVTCTQPHDLFSMLTRMSYFVAAFTVGFILNARLTGILFAAVIPAMVFVVAFGSTSISRLTRRITEYTGKANAIALSALRAVRIVQAFDMMEDICNLHSSQLQYSAKEGFRKAVASALQLGGAYFIAYAANGLAFFVGSHTAAAGHSGGDAGTIFAVVFLILDASFVVGQFMPFLEIFARAASAYGKIQEVLDVQPALARPAQPSTEREASIAGQEIRVEHVSFSYPARPDAMVLHDLNMVLKPGTFNAVVGTSGGGKSTVVSLLMKVYEYSGSITIGNRELSEMDKFQLRSQIAVLDQDCVLFSGSIYENIGYGLTGQNVPESDVAQLCEQAVTAAGIDFLSDLSDATSALDARSELKVMSAIRAAVESGITVIMIAHRLSTVLTADHIIVLQDGRAVEQGPPAELSKEGTVFSGLLAATQNTSVEAQPQSPEISDTKAERSEKHAAFQPDIEDPQAIQKLEKCSKVSLVNVFRCFLRLTHSTHGIIGLGVLCSIISGALIIGEAIVFGHLVQLVNTGEDSPGFQQRANFYCLMFFTLACIALVSLVGSGTAFGIASTRLIARVQAELLQNVLQLDLAWFTEKERSASGLASTFAKDSSDIACLSGVALGTIVQVFVSIFGGIILAHVIAWKIAVVLLAAVPVMLASGLMRVRLLAKSERQHRTAYSEATGMAVEVCHGRRTVAMLGLEQFNLTRYQEALRKPYKAGLFPTVLCNLFLALSLAVTYFVYALAYWWGSKQVRNGTYNQQQFFTVLPALLFSAQSAGQLFSLSPELARAKTAAVSIFELLAHRPTILKPALEHSHQPSEKSLTPSLDSLPKGHTPKLDFTNVTFSYKPGYKVLDDVSFDITDGQTVAIVGPSGAGKSSIITLIERLFDPSSGHVLIDGLDLRGHDVRRLRSRMSLLSQDPHMFPGSIEHNIKLGVSERTITQQDIEAAADRCGIHGFITSLPDGYATDVGSTGNSQLSGGQNQRIALARALIREPKILLLDEPTSSLDTISEKQVQEALSSAAKGRTTVIVAHRLASIQHVDKIIVLDGGKIVEQGSHSELVQTGGLYASMAKAQALA</sequence>
<proteinExistence type="inferred from homology"/>
<feature type="transmembrane region" description="Helical" evidence="9">
    <location>
        <begin position="228"/>
        <end position="246"/>
    </location>
</feature>
<feature type="transmembrane region" description="Helical" evidence="9">
    <location>
        <begin position="79"/>
        <end position="102"/>
    </location>
</feature>
<dbReference type="GO" id="GO:0005524">
    <property type="term" value="F:ATP binding"/>
    <property type="evidence" value="ECO:0007669"/>
    <property type="project" value="UniProtKB-KW"/>
</dbReference>
<gene>
    <name evidence="12" type="ORF">LTR09_009574</name>
</gene>
<accession>A0AAJ0GBS0</accession>
<dbReference type="GO" id="GO:0005743">
    <property type="term" value="C:mitochondrial inner membrane"/>
    <property type="evidence" value="ECO:0007669"/>
    <property type="project" value="TreeGrafter"/>
</dbReference>
<keyword evidence="5" id="KW-0067">ATP-binding</keyword>
<evidence type="ECO:0000313" key="13">
    <source>
        <dbReference type="Proteomes" id="UP001271007"/>
    </source>
</evidence>
<comment type="caution">
    <text evidence="12">The sequence shown here is derived from an EMBL/GenBank/DDBJ whole genome shotgun (WGS) entry which is preliminary data.</text>
</comment>
<dbReference type="PANTHER" id="PTHR43394:SF27">
    <property type="entry name" value="ATP-DEPENDENT TRANSLOCASE ABCB1-LIKE"/>
    <property type="match status" value="1"/>
</dbReference>
<dbReference type="AlphaFoldDB" id="A0AAJ0GBS0"/>
<dbReference type="InterPro" id="IPR003439">
    <property type="entry name" value="ABC_transporter-like_ATP-bd"/>
</dbReference>
<dbReference type="GO" id="GO:0090374">
    <property type="term" value="P:oligopeptide export from mitochondrion"/>
    <property type="evidence" value="ECO:0007669"/>
    <property type="project" value="TreeGrafter"/>
</dbReference>